<dbReference type="Pfam" id="PF25023">
    <property type="entry name" value="TEN_YD-shell"/>
    <property type="match status" value="1"/>
</dbReference>
<sequence>MLSGALNQMKTYDILGNLTNKSDVGSYVYGGTGYANPHAVTDLASTTYAYDNNGNVTSAGAKLFSWNYRDRLLQVATGTATTTFGYDYSGDRVTKKVGSQATTTYVGKYFDAQGATTTAYIFLPSGELVASIEGNGQATSTRYIHGDHLGSTNVVTDESGAAVSMLDYYPFGELRIDDSADADEKHKFTGHEFDRETDLTYAGARYYNQNIGKWVSMDPASRDNPRQFLLDPQQLNGYSYARNNPLILFDPTGEKVEIYSKAIEANSLGTHVFLSITPDNPGDFSGMPSNWTVGAYADSQTGSTLIKGIDAQSDRNVVDYEYSVSPEVGYMKQRAEVQTPDGTTDTQFVNSIMGQYNAYGEDAQYDPFARKGYNSNNFVSGLIVNSGAQLPWNGNAKGIDPGYGQPIPSNYLKTTGQAVPTGYSAVSSYGGQQGSQASSAAFQGALRALQGVLTKISNALSSLKK</sequence>
<gene>
    <name evidence="3" type="ORF">A3D71_02535</name>
</gene>
<protein>
    <recommendedName>
        <fullName evidence="2">Teneurin-like YD-shell domain-containing protein</fullName>
    </recommendedName>
</protein>
<evidence type="ECO:0000313" key="3">
    <source>
        <dbReference type="EMBL" id="OGG66423.1"/>
    </source>
</evidence>
<dbReference type="STRING" id="1798497.A3D71_02535"/>
<dbReference type="InterPro" id="IPR050708">
    <property type="entry name" value="T6SS_VgrG/RHS"/>
</dbReference>
<name>A0A1F6DYC4_9BACT</name>
<evidence type="ECO:0000313" key="4">
    <source>
        <dbReference type="Proteomes" id="UP000177652"/>
    </source>
</evidence>
<dbReference type="Gene3D" id="2.180.10.10">
    <property type="entry name" value="RHS repeat-associated core"/>
    <property type="match status" value="1"/>
</dbReference>
<proteinExistence type="predicted"/>
<reference evidence="3 4" key="1">
    <citation type="journal article" date="2016" name="Nat. Commun.">
        <title>Thousands of microbial genomes shed light on interconnected biogeochemical processes in an aquifer system.</title>
        <authorList>
            <person name="Anantharaman K."/>
            <person name="Brown C.T."/>
            <person name="Hug L.A."/>
            <person name="Sharon I."/>
            <person name="Castelle C.J."/>
            <person name="Probst A.J."/>
            <person name="Thomas B.C."/>
            <person name="Singh A."/>
            <person name="Wilkins M.J."/>
            <person name="Karaoz U."/>
            <person name="Brodie E.L."/>
            <person name="Williams K.H."/>
            <person name="Hubbard S.S."/>
            <person name="Banfield J.F."/>
        </authorList>
    </citation>
    <scope>NUCLEOTIDE SEQUENCE [LARGE SCALE GENOMIC DNA]</scope>
</reference>
<dbReference type="InterPro" id="IPR022385">
    <property type="entry name" value="Rhs_assc_core"/>
</dbReference>
<dbReference type="NCBIfam" id="TIGR03696">
    <property type="entry name" value="Rhs_assc_core"/>
    <property type="match status" value="1"/>
</dbReference>
<evidence type="ECO:0000259" key="2">
    <source>
        <dbReference type="Pfam" id="PF25023"/>
    </source>
</evidence>
<keyword evidence="1" id="KW-0677">Repeat</keyword>
<comment type="caution">
    <text evidence="3">The sequence shown here is derived from an EMBL/GenBank/DDBJ whole genome shotgun (WGS) entry which is preliminary data.</text>
</comment>
<organism evidence="3 4">
    <name type="scientific">Candidatus Kaiserbacteria bacterium RIFCSPHIGHO2_02_FULL_55_20</name>
    <dbReference type="NCBI Taxonomy" id="1798497"/>
    <lineage>
        <taxon>Bacteria</taxon>
        <taxon>Candidatus Kaiseribacteriota</taxon>
    </lineage>
</organism>
<dbReference type="PANTHER" id="PTHR32305:SF15">
    <property type="entry name" value="PROTEIN RHSA-RELATED"/>
    <property type="match status" value="1"/>
</dbReference>
<dbReference type="AlphaFoldDB" id="A0A1F6DYC4"/>
<dbReference type="PANTHER" id="PTHR32305">
    <property type="match status" value="1"/>
</dbReference>
<feature type="domain" description="Teneurin-like YD-shell" evidence="2">
    <location>
        <begin position="11"/>
        <end position="245"/>
    </location>
</feature>
<dbReference type="EMBL" id="MFLK01000007">
    <property type="protein sequence ID" value="OGG66423.1"/>
    <property type="molecule type" value="Genomic_DNA"/>
</dbReference>
<accession>A0A1F6DYC4</accession>
<dbReference type="InterPro" id="IPR056823">
    <property type="entry name" value="TEN-like_YD-shell"/>
</dbReference>
<dbReference type="Proteomes" id="UP000177652">
    <property type="component" value="Unassembled WGS sequence"/>
</dbReference>
<evidence type="ECO:0000256" key="1">
    <source>
        <dbReference type="ARBA" id="ARBA00022737"/>
    </source>
</evidence>